<evidence type="ECO:0000313" key="3">
    <source>
        <dbReference type="EMBL" id="KPQ40930.1"/>
    </source>
</evidence>
<keyword evidence="1" id="KW-1133">Transmembrane helix</keyword>
<dbReference type="GO" id="GO:0016020">
    <property type="term" value="C:membrane"/>
    <property type="evidence" value="ECO:0007669"/>
    <property type="project" value="TreeGrafter"/>
</dbReference>
<feature type="transmembrane region" description="Helical" evidence="1">
    <location>
        <begin position="158"/>
        <end position="176"/>
    </location>
</feature>
<dbReference type="InterPro" id="IPR002656">
    <property type="entry name" value="Acyl_transf_3_dom"/>
</dbReference>
<dbReference type="GO" id="GO:0000271">
    <property type="term" value="P:polysaccharide biosynthetic process"/>
    <property type="evidence" value="ECO:0007669"/>
    <property type="project" value="TreeGrafter"/>
</dbReference>
<feature type="transmembrane region" description="Helical" evidence="1">
    <location>
        <begin position="215"/>
        <end position="234"/>
    </location>
</feature>
<dbReference type="AlphaFoldDB" id="A0A0N8KQ22"/>
<feature type="transmembrane region" description="Helical" evidence="1">
    <location>
        <begin position="35"/>
        <end position="54"/>
    </location>
</feature>
<dbReference type="Pfam" id="PF01757">
    <property type="entry name" value="Acyl_transf_3"/>
    <property type="match status" value="1"/>
</dbReference>
<dbReference type="PANTHER" id="PTHR23028:SF53">
    <property type="entry name" value="ACYL_TRANSF_3 DOMAIN-CONTAINING PROTEIN"/>
    <property type="match status" value="1"/>
</dbReference>
<sequence>FFHWKFFFYTGTLPGNLIAASQPFYSIFFPFYERGWLAVDLFFCLSGFVMYWLYSGHINNRLISAWNFSVLRFSRLYPLHFVTLLIVLIFQQYMFYRTGDFFVFPANDIYHFVLNIFLASNWGFQKDNSFNAPIWTVSIEILVYLIFFIACRILPVRNSVLLLFVTSGWILMTFAPDFSQQRIGTGVFFFFIGGIVYLIYLEIIRKNLTKKWKHLTVVTIFAWSVAVLDSKYDFMGPMPLKFFQSLLVYNGHDYAPFFVKMIFDSFFYGFLFGITILTLVVVETRREHLGKRISFIGDISYSSYLLHFPLILLFMILAGFAGMDASFFYNKYSLLIFFIVLIVLSLMSFRFLERPAKKVLREKLLKIDKKDKI</sequence>
<evidence type="ECO:0000259" key="2">
    <source>
        <dbReference type="Pfam" id="PF01757"/>
    </source>
</evidence>
<name>A0A0N8KQ22_9EURY</name>
<feature type="transmembrane region" description="Helical" evidence="1">
    <location>
        <begin position="6"/>
        <end position="28"/>
    </location>
</feature>
<keyword evidence="3" id="KW-0808">Transferase</keyword>
<dbReference type="GO" id="GO:0016747">
    <property type="term" value="F:acyltransferase activity, transferring groups other than amino-acyl groups"/>
    <property type="evidence" value="ECO:0007669"/>
    <property type="project" value="InterPro"/>
</dbReference>
<feature type="transmembrane region" description="Helical" evidence="1">
    <location>
        <begin position="76"/>
        <end position="96"/>
    </location>
</feature>
<dbReference type="Proteomes" id="UP000050360">
    <property type="component" value="Unassembled WGS sequence"/>
</dbReference>
<organism evidence="3 4">
    <name type="scientific">Candidatus Methanoperedens nitratireducens</name>
    <dbReference type="NCBI Taxonomy" id="1392998"/>
    <lineage>
        <taxon>Archaea</taxon>
        <taxon>Methanobacteriati</taxon>
        <taxon>Methanobacteriota</taxon>
        <taxon>Stenosarchaea group</taxon>
        <taxon>Methanomicrobia</taxon>
        <taxon>Methanosarcinales</taxon>
        <taxon>ANME-2 cluster</taxon>
        <taxon>Candidatus Methanoperedentaceae</taxon>
        <taxon>Candidatus Methanoperedens</taxon>
    </lineage>
</organism>
<feature type="transmembrane region" description="Helical" evidence="1">
    <location>
        <begin position="130"/>
        <end position="151"/>
    </location>
</feature>
<keyword evidence="1" id="KW-0812">Transmembrane</keyword>
<proteinExistence type="predicted"/>
<gene>
    <name evidence="3" type="ORF">MPEBLZ_04520</name>
</gene>
<feature type="non-terminal residue" evidence="3">
    <location>
        <position position="1"/>
    </location>
</feature>
<feature type="domain" description="Acyltransferase 3" evidence="2">
    <location>
        <begin position="17"/>
        <end position="346"/>
    </location>
</feature>
<feature type="transmembrane region" description="Helical" evidence="1">
    <location>
        <begin position="303"/>
        <end position="322"/>
    </location>
</feature>
<evidence type="ECO:0000313" key="4">
    <source>
        <dbReference type="Proteomes" id="UP000050360"/>
    </source>
</evidence>
<comment type="caution">
    <text evidence="3">The sequence shown here is derived from an EMBL/GenBank/DDBJ whole genome shotgun (WGS) entry which is preliminary data.</text>
</comment>
<feature type="transmembrane region" description="Helical" evidence="1">
    <location>
        <begin position="182"/>
        <end position="203"/>
    </location>
</feature>
<evidence type="ECO:0000256" key="1">
    <source>
        <dbReference type="SAM" id="Phobius"/>
    </source>
</evidence>
<dbReference type="PANTHER" id="PTHR23028">
    <property type="entry name" value="ACETYLTRANSFERASE"/>
    <property type="match status" value="1"/>
</dbReference>
<feature type="transmembrane region" description="Helical" evidence="1">
    <location>
        <begin position="334"/>
        <end position="352"/>
    </location>
</feature>
<dbReference type="EMBL" id="LKCM01000489">
    <property type="protein sequence ID" value="KPQ40930.1"/>
    <property type="molecule type" value="Genomic_DNA"/>
</dbReference>
<dbReference type="InterPro" id="IPR050879">
    <property type="entry name" value="Acyltransferase_3"/>
</dbReference>
<keyword evidence="1" id="KW-0472">Membrane</keyword>
<protein>
    <submittedName>
        <fullName evidence="3">Acyltransferase family protein</fullName>
    </submittedName>
</protein>
<keyword evidence="3" id="KW-0012">Acyltransferase</keyword>
<reference evidence="3 4" key="1">
    <citation type="submission" date="2015-09" db="EMBL/GenBank/DDBJ databases">
        <title>A metagenomics-based metabolic model of nitrate-dependent anaerobic oxidation of methane by Methanoperedens-like archaea.</title>
        <authorList>
            <person name="Arshad A."/>
            <person name="Speth D.R."/>
            <person name="De Graaf R.M."/>
            <person name="Op Den Camp H.J."/>
            <person name="Jetten M.S."/>
            <person name="Welte C.U."/>
        </authorList>
    </citation>
    <scope>NUCLEOTIDE SEQUENCE [LARGE SCALE GENOMIC DNA]</scope>
</reference>
<feature type="transmembrane region" description="Helical" evidence="1">
    <location>
        <begin position="254"/>
        <end position="282"/>
    </location>
</feature>
<accession>A0A0N8KQ22</accession>